<name>A0A1M5FNM0_9BACT</name>
<accession>A0A1M5FNM0</accession>
<dbReference type="RefSeq" id="WP_083596629.1">
    <property type="nucleotide sequence ID" value="NZ_FQUO01000014.1"/>
</dbReference>
<feature type="signal peptide" evidence="1">
    <location>
        <begin position="1"/>
        <end position="21"/>
    </location>
</feature>
<protein>
    <submittedName>
        <fullName evidence="2">Putative beta-lactamase-inhibitor-like, PepSY-like</fullName>
    </submittedName>
</protein>
<evidence type="ECO:0000256" key="1">
    <source>
        <dbReference type="SAM" id="SignalP"/>
    </source>
</evidence>
<keyword evidence="3" id="KW-1185">Reference proteome</keyword>
<dbReference type="OrthoDB" id="668972at2"/>
<dbReference type="SUPFAM" id="SSF160574">
    <property type="entry name" value="BT0923-like"/>
    <property type="match status" value="1"/>
</dbReference>
<dbReference type="STRING" id="1302690.BUE76_18770"/>
<organism evidence="2 3">
    <name type="scientific">Cnuella takakiae</name>
    <dbReference type="NCBI Taxonomy" id="1302690"/>
    <lineage>
        <taxon>Bacteria</taxon>
        <taxon>Pseudomonadati</taxon>
        <taxon>Bacteroidota</taxon>
        <taxon>Chitinophagia</taxon>
        <taxon>Chitinophagales</taxon>
        <taxon>Chitinophagaceae</taxon>
        <taxon>Cnuella</taxon>
    </lineage>
</organism>
<gene>
    <name evidence="2" type="ORF">SAMN05444008_11488</name>
</gene>
<evidence type="ECO:0000313" key="2">
    <source>
        <dbReference type="EMBL" id="SHF93086.1"/>
    </source>
</evidence>
<dbReference type="Gene3D" id="3.10.450.360">
    <property type="match status" value="1"/>
</dbReference>
<keyword evidence="1" id="KW-0732">Signal</keyword>
<proteinExistence type="predicted"/>
<sequence>MMRRIILMFVLTIAVSQFSFAQLREIPAAVKEAFAAQYPNAESPEYLDKVVSVQVHFAEGGNKKVASYNNKGMWRETEQDWEFEKLEADVQDGFEKSKYSGDEWEVTETKIITRPGNKTLYRIKVQKNEVQKKYLFFTGTGKLVSETITL</sequence>
<feature type="chain" id="PRO_5012906243" evidence="1">
    <location>
        <begin position="22"/>
        <end position="150"/>
    </location>
</feature>
<dbReference type="AlphaFoldDB" id="A0A1M5FNM0"/>
<dbReference type="EMBL" id="FQUO01000014">
    <property type="protein sequence ID" value="SHF93086.1"/>
    <property type="molecule type" value="Genomic_DNA"/>
</dbReference>
<reference evidence="2 3" key="1">
    <citation type="submission" date="2016-11" db="EMBL/GenBank/DDBJ databases">
        <authorList>
            <person name="Jaros S."/>
            <person name="Januszkiewicz K."/>
            <person name="Wedrychowicz H."/>
        </authorList>
    </citation>
    <scope>NUCLEOTIDE SEQUENCE [LARGE SCALE GENOMIC DNA]</scope>
    <source>
        <strain evidence="2 3">DSM 26897</strain>
    </source>
</reference>
<dbReference type="Proteomes" id="UP000184368">
    <property type="component" value="Unassembled WGS sequence"/>
</dbReference>
<evidence type="ECO:0000313" key="3">
    <source>
        <dbReference type="Proteomes" id="UP000184368"/>
    </source>
</evidence>